<evidence type="ECO:0000313" key="9">
    <source>
        <dbReference type="EMBL" id="MBB2161901.1"/>
    </source>
</evidence>
<dbReference type="GO" id="GO:0015288">
    <property type="term" value="F:porin activity"/>
    <property type="evidence" value="ECO:0007669"/>
    <property type="project" value="TreeGrafter"/>
</dbReference>
<keyword evidence="5" id="KW-0812">Transmembrane</keyword>
<dbReference type="GO" id="GO:0009279">
    <property type="term" value="C:cell outer membrane"/>
    <property type="evidence" value="ECO:0007669"/>
    <property type="project" value="UniProtKB-SubCell"/>
</dbReference>
<dbReference type="InterPro" id="IPR010130">
    <property type="entry name" value="T1SS_OMP_TolC"/>
</dbReference>
<evidence type="ECO:0000256" key="5">
    <source>
        <dbReference type="ARBA" id="ARBA00022692"/>
    </source>
</evidence>
<keyword evidence="4" id="KW-1134">Transmembrane beta strand</keyword>
<dbReference type="SUPFAM" id="SSF56954">
    <property type="entry name" value="Outer membrane efflux proteins (OEP)"/>
    <property type="match status" value="1"/>
</dbReference>
<evidence type="ECO:0000256" key="1">
    <source>
        <dbReference type="ARBA" id="ARBA00004442"/>
    </source>
</evidence>
<dbReference type="Gene3D" id="1.20.1600.10">
    <property type="entry name" value="Outer membrane efflux proteins (OEP)"/>
    <property type="match status" value="1"/>
</dbReference>
<keyword evidence="6" id="KW-0472">Membrane</keyword>
<evidence type="ECO:0000313" key="10">
    <source>
        <dbReference type="Proteomes" id="UP000589085"/>
    </source>
</evidence>
<dbReference type="AlphaFoldDB" id="A0A7W4IFI4"/>
<evidence type="ECO:0000256" key="3">
    <source>
        <dbReference type="ARBA" id="ARBA00022448"/>
    </source>
</evidence>
<feature type="coiled-coil region" evidence="8">
    <location>
        <begin position="197"/>
        <end position="224"/>
    </location>
</feature>
<dbReference type="GO" id="GO:1990281">
    <property type="term" value="C:efflux pump complex"/>
    <property type="evidence" value="ECO:0007669"/>
    <property type="project" value="TreeGrafter"/>
</dbReference>
<gene>
    <name evidence="9" type="ORF">HLH48_17330</name>
</gene>
<accession>A0A7W4IFI4</accession>
<keyword evidence="7" id="KW-0998">Cell outer membrane</keyword>
<dbReference type="InterPro" id="IPR003423">
    <property type="entry name" value="OMP_efflux"/>
</dbReference>
<dbReference type="InterPro" id="IPR051906">
    <property type="entry name" value="TolC-like"/>
</dbReference>
<dbReference type="NCBIfam" id="TIGR01844">
    <property type="entry name" value="type_I_sec_TolC"/>
    <property type="match status" value="1"/>
</dbReference>
<dbReference type="EMBL" id="JABEQJ010000027">
    <property type="protein sequence ID" value="MBB2161901.1"/>
    <property type="molecule type" value="Genomic_DNA"/>
</dbReference>
<protein>
    <submittedName>
        <fullName evidence="9">TolC family outer membrane protein</fullName>
    </submittedName>
</protein>
<comment type="caution">
    <text evidence="9">The sequence shown here is derived from an EMBL/GenBank/DDBJ whole genome shotgun (WGS) entry which is preliminary data.</text>
</comment>
<evidence type="ECO:0000256" key="2">
    <source>
        <dbReference type="ARBA" id="ARBA00007613"/>
    </source>
</evidence>
<dbReference type="PANTHER" id="PTHR30026">
    <property type="entry name" value="OUTER MEMBRANE PROTEIN TOLC"/>
    <property type="match status" value="1"/>
</dbReference>
<comment type="similarity">
    <text evidence="2">Belongs to the outer membrane factor (OMF) (TC 1.B.17) family.</text>
</comment>
<keyword evidence="3" id="KW-0813">Transport</keyword>
<keyword evidence="8" id="KW-0175">Coiled coil</keyword>
<dbReference type="Pfam" id="PF02321">
    <property type="entry name" value="OEP"/>
    <property type="match status" value="2"/>
</dbReference>
<name>A0A7W4IFI4_9PROT</name>
<proteinExistence type="inferred from homology"/>
<comment type="subcellular location">
    <subcellularLocation>
        <location evidence="1">Cell outer membrane</location>
    </subcellularLocation>
</comment>
<sequence length="474" mass="50729">MTLAAIMIALPLGRAGARPRVVDRATPAGAVPHTLSEALAAAYLTNPALRQERAILRAQDEGVPTALAGWRPQISGQAGATYYTGHSNYRGTGDFLGYSRVYSTPGYMAGVNIQQPIYSGGKTTASTHQAVNRVMAERANLIAVEQKVFQDVVNAYIGVVEDTQLLKINQGNEHVLADQLRATEARFRDGEITRTDVDQAQAALAAATSQRQQAEGTLDAARATYLQQVGAPASADLLPPQPLALPTMSEAEVETAAAQNNPDVINALFTQSAQKDAIDVAVSALMPKLTAEAAYQRGVNQGLGGQFTENAYAELTMQVPLYQGGAEYAAIRQARQQAQADRQRVDVQRRQAVQQASAAWRQLLAARASLASDRLAITASTAARDGVRRQALEGASTTLEVLQQQQALLQSEVTLVQGLGTLVNASYGVAAAIGRLTAADLALNVPLYDEKAYYRAVKDRLWSMNDYARDQPGR</sequence>
<dbReference type="GO" id="GO:0015562">
    <property type="term" value="F:efflux transmembrane transporter activity"/>
    <property type="evidence" value="ECO:0007669"/>
    <property type="project" value="InterPro"/>
</dbReference>
<evidence type="ECO:0000256" key="6">
    <source>
        <dbReference type="ARBA" id="ARBA00023136"/>
    </source>
</evidence>
<evidence type="ECO:0000256" key="7">
    <source>
        <dbReference type="ARBA" id="ARBA00023237"/>
    </source>
</evidence>
<dbReference type="Proteomes" id="UP000589085">
    <property type="component" value="Unassembled WGS sequence"/>
</dbReference>
<evidence type="ECO:0000256" key="8">
    <source>
        <dbReference type="SAM" id="Coils"/>
    </source>
</evidence>
<reference evidence="9 10" key="1">
    <citation type="submission" date="2020-04" db="EMBL/GenBank/DDBJ databases">
        <title>Description of novel Gluconacetobacter.</title>
        <authorList>
            <person name="Sombolestani A."/>
        </authorList>
    </citation>
    <scope>NUCLEOTIDE SEQUENCE [LARGE SCALE GENOMIC DNA]</scope>
    <source>
        <strain evidence="9 10">LMG 19747</strain>
    </source>
</reference>
<organism evidence="9 10">
    <name type="scientific">Gluconacetobacter sacchari</name>
    <dbReference type="NCBI Taxonomy" id="92759"/>
    <lineage>
        <taxon>Bacteria</taxon>
        <taxon>Pseudomonadati</taxon>
        <taxon>Pseudomonadota</taxon>
        <taxon>Alphaproteobacteria</taxon>
        <taxon>Acetobacterales</taxon>
        <taxon>Acetobacteraceae</taxon>
        <taxon>Gluconacetobacter</taxon>
    </lineage>
</organism>
<evidence type="ECO:0000256" key="4">
    <source>
        <dbReference type="ARBA" id="ARBA00022452"/>
    </source>
</evidence>
<dbReference type="PANTHER" id="PTHR30026:SF22">
    <property type="entry name" value="OUTER MEMBRANE EFFLUX PROTEIN"/>
    <property type="match status" value="1"/>
</dbReference>